<feature type="domain" description="Tryptophan synthase beta chain-like PALP" evidence="4">
    <location>
        <begin position="5"/>
        <end position="54"/>
    </location>
</feature>
<keyword evidence="5" id="KW-0808">Transferase</keyword>
<protein>
    <submittedName>
        <fullName evidence="5">Pyridoxal-5'-phosphate-dependent enzyme, beta family</fullName>
        <ecNumber evidence="5">2.5.1.47</ecNumber>
        <ecNumber evidence="5">4.2.1.-</ecNumber>
    </submittedName>
</protein>
<dbReference type="EMBL" id="UHDK01000001">
    <property type="protein sequence ID" value="SUM35120.1"/>
    <property type="molecule type" value="Genomic_DNA"/>
</dbReference>
<dbReference type="EC" id="2.5.1.47" evidence="5"/>
<reference evidence="5 6" key="1">
    <citation type="submission" date="2018-06" db="EMBL/GenBank/DDBJ databases">
        <authorList>
            <consortium name="Pathogen Informatics"/>
            <person name="Doyle S."/>
        </authorList>
    </citation>
    <scope>NUCLEOTIDE SEQUENCE [LARGE SCALE GENOMIC DNA]</scope>
    <source>
        <strain evidence="5 6">NCTC12195</strain>
    </source>
</reference>
<dbReference type="AlphaFoldDB" id="A0A380FN14"/>
<dbReference type="Pfam" id="PF00291">
    <property type="entry name" value="PALP"/>
    <property type="match status" value="1"/>
</dbReference>
<dbReference type="GO" id="GO:0016829">
    <property type="term" value="F:lyase activity"/>
    <property type="evidence" value="ECO:0007669"/>
    <property type="project" value="UniProtKB-KW"/>
</dbReference>
<dbReference type="Proteomes" id="UP000255277">
    <property type="component" value="Unassembled WGS sequence"/>
</dbReference>
<dbReference type="Gene3D" id="3.40.50.1100">
    <property type="match status" value="2"/>
</dbReference>
<comment type="subunit">
    <text evidence="2">Homodimer.</text>
</comment>
<evidence type="ECO:0000313" key="6">
    <source>
        <dbReference type="Proteomes" id="UP000255277"/>
    </source>
</evidence>
<dbReference type="InterPro" id="IPR036052">
    <property type="entry name" value="TrpB-like_PALP_sf"/>
</dbReference>
<evidence type="ECO:0000313" key="5">
    <source>
        <dbReference type="EMBL" id="SUM35120.1"/>
    </source>
</evidence>
<proteinExistence type="predicted"/>
<keyword evidence="5" id="KW-0456">Lyase</keyword>
<name>A0A380FN14_STAGA</name>
<dbReference type="GO" id="GO:0004124">
    <property type="term" value="F:cysteine synthase activity"/>
    <property type="evidence" value="ECO:0007669"/>
    <property type="project" value="UniProtKB-EC"/>
</dbReference>
<dbReference type="PROSITE" id="PS00901">
    <property type="entry name" value="CYS_SYNTHASE"/>
    <property type="match status" value="1"/>
</dbReference>
<organism evidence="5 6">
    <name type="scientific">Staphylococcus gallinarum</name>
    <dbReference type="NCBI Taxonomy" id="1293"/>
    <lineage>
        <taxon>Bacteria</taxon>
        <taxon>Bacillati</taxon>
        <taxon>Bacillota</taxon>
        <taxon>Bacilli</taxon>
        <taxon>Bacillales</taxon>
        <taxon>Staphylococcaceae</taxon>
        <taxon>Staphylococcus</taxon>
    </lineage>
</organism>
<dbReference type="EC" id="4.2.1.-" evidence="5"/>
<dbReference type="PANTHER" id="PTHR10314">
    <property type="entry name" value="CYSTATHIONINE BETA-SYNTHASE"/>
    <property type="match status" value="1"/>
</dbReference>
<dbReference type="GO" id="GO:0006535">
    <property type="term" value="P:cysteine biosynthetic process from serine"/>
    <property type="evidence" value="ECO:0007669"/>
    <property type="project" value="InterPro"/>
</dbReference>
<comment type="cofactor">
    <cofactor evidence="1">
        <name>pyridoxal 5'-phosphate</name>
        <dbReference type="ChEBI" id="CHEBI:597326"/>
    </cofactor>
</comment>
<evidence type="ECO:0000256" key="1">
    <source>
        <dbReference type="ARBA" id="ARBA00001933"/>
    </source>
</evidence>
<dbReference type="SUPFAM" id="SSF53686">
    <property type="entry name" value="Tryptophan synthase beta subunit-like PLP-dependent enzymes"/>
    <property type="match status" value="1"/>
</dbReference>
<sequence>MIGYDLIGNTPLVLLETFSDEQVQIYAKLEQYNPGGSVKDRLGKFLVEQALEQGLIKKRRYYC</sequence>
<gene>
    <name evidence="5" type="primary">cysM</name>
    <name evidence="5" type="ORF">NCTC12195_04649</name>
</gene>
<keyword evidence="3" id="KW-0663">Pyridoxal phosphate</keyword>
<evidence type="ECO:0000256" key="3">
    <source>
        <dbReference type="ARBA" id="ARBA00022898"/>
    </source>
</evidence>
<dbReference type="InterPro" id="IPR001926">
    <property type="entry name" value="TrpB-like_PALP"/>
</dbReference>
<evidence type="ECO:0000259" key="4">
    <source>
        <dbReference type="Pfam" id="PF00291"/>
    </source>
</evidence>
<evidence type="ECO:0000256" key="2">
    <source>
        <dbReference type="ARBA" id="ARBA00011738"/>
    </source>
</evidence>
<dbReference type="InterPro" id="IPR001216">
    <property type="entry name" value="P-phosphate_BS"/>
</dbReference>
<dbReference type="InterPro" id="IPR050214">
    <property type="entry name" value="Cys_Synth/Cystath_Beta-Synth"/>
</dbReference>
<accession>A0A380FN14</accession>